<organism evidence="7 8">
    <name type="scientific">Terrabacter terrae</name>
    <dbReference type="NCBI Taxonomy" id="318434"/>
    <lineage>
        <taxon>Bacteria</taxon>
        <taxon>Bacillati</taxon>
        <taxon>Actinomycetota</taxon>
        <taxon>Actinomycetes</taxon>
        <taxon>Micrococcales</taxon>
        <taxon>Intrasporangiaceae</taxon>
        <taxon>Terrabacter</taxon>
    </lineage>
</organism>
<dbReference type="NCBIfam" id="TIGR02937">
    <property type="entry name" value="sigma70-ECF"/>
    <property type="match status" value="1"/>
</dbReference>
<evidence type="ECO:0000259" key="5">
    <source>
        <dbReference type="Pfam" id="PF04542"/>
    </source>
</evidence>
<keyword evidence="3" id="KW-0731">Sigma factor</keyword>
<dbReference type="InterPro" id="IPR013249">
    <property type="entry name" value="RNA_pol_sigma70_r4_t2"/>
</dbReference>
<evidence type="ECO:0000313" key="8">
    <source>
        <dbReference type="Proteomes" id="UP001501285"/>
    </source>
</evidence>
<keyword evidence="2" id="KW-0805">Transcription regulation</keyword>
<comment type="similarity">
    <text evidence="1">Belongs to the sigma-70 factor family. ECF subfamily.</text>
</comment>
<protein>
    <submittedName>
        <fullName evidence="7">Sigma-70 family RNA polymerase sigma factor</fullName>
    </submittedName>
</protein>
<feature type="domain" description="RNA polymerase sigma-70 region 2" evidence="5">
    <location>
        <begin position="32"/>
        <end position="97"/>
    </location>
</feature>
<evidence type="ECO:0000256" key="2">
    <source>
        <dbReference type="ARBA" id="ARBA00023015"/>
    </source>
</evidence>
<evidence type="ECO:0000256" key="3">
    <source>
        <dbReference type="ARBA" id="ARBA00023082"/>
    </source>
</evidence>
<dbReference type="InterPro" id="IPR036388">
    <property type="entry name" value="WH-like_DNA-bd_sf"/>
</dbReference>
<accession>A0ABN2U8S6</accession>
<dbReference type="InterPro" id="IPR007627">
    <property type="entry name" value="RNA_pol_sigma70_r2"/>
</dbReference>
<reference evidence="7 8" key="1">
    <citation type="journal article" date="2019" name="Int. J. Syst. Evol. Microbiol.">
        <title>The Global Catalogue of Microorganisms (GCM) 10K type strain sequencing project: providing services to taxonomists for standard genome sequencing and annotation.</title>
        <authorList>
            <consortium name="The Broad Institute Genomics Platform"/>
            <consortium name="The Broad Institute Genome Sequencing Center for Infectious Disease"/>
            <person name="Wu L."/>
            <person name="Ma J."/>
        </authorList>
    </citation>
    <scope>NUCLEOTIDE SEQUENCE [LARGE SCALE GENOMIC DNA]</scope>
    <source>
        <strain evidence="7 8">JCM 14283</strain>
    </source>
</reference>
<keyword evidence="4" id="KW-0804">Transcription</keyword>
<dbReference type="InterPro" id="IPR014284">
    <property type="entry name" value="RNA_pol_sigma-70_dom"/>
</dbReference>
<sequence length="189" mass="20560">MRVGCDPPHWVTSHFPRPERLQGMKRPFEQAVTEHGAVVLRVCRALLGPTDADDAWSETFLAALRAWPGLPGDANVRAWLVTIAHRKALDVVRAGARHAVPVAELPEVTAPRADQPEEALHDADLWTCLAMLPEKQRLCVAYHHVAGLPHPEVARIVGGTPAAARRAAADGIARLRSTYAPQGRVSTHV</sequence>
<dbReference type="InterPro" id="IPR013324">
    <property type="entry name" value="RNA_pol_sigma_r3/r4-like"/>
</dbReference>
<proteinExistence type="inferred from homology"/>
<dbReference type="PANTHER" id="PTHR43133:SF66">
    <property type="entry name" value="ECF RNA POLYMERASE SIGMA FACTOR SIGK"/>
    <property type="match status" value="1"/>
</dbReference>
<dbReference type="InterPro" id="IPR013325">
    <property type="entry name" value="RNA_pol_sigma_r2"/>
</dbReference>
<evidence type="ECO:0000256" key="1">
    <source>
        <dbReference type="ARBA" id="ARBA00010641"/>
    </source>
</evidence>
<dbReference type="Pfam" id="PF08281">
    <property type="entry name" value="Sigma70_r4_2"/>
    <property type="match status" value="1"/>
</dbReference>
<dbReference type="Gene3D" id="1.10.10.10">
    <property type="entry name" value="Winged helix-like DNA-binding domain superfamily/Winged helix DNA-binding domain"/>
    <property type="match status" value="1"/>
</dbReference>
<dbReference type="InterPro" id="IPR039425">
    <property type="entry name" value="RNA_pol_sigma-70-like"/>
</dbReference>
<dbReference type="Pfam" id="PF04542">
    <property type="entry name" value="Sigma70_r2"/>
    <property type="match status" value="1"/>
</dbReference>
<gene>
    <name evidence="7" type="ORF">GCM10009740_21110</name>
</gene>
<dbReference type="SUPFAM" id="SSF88659">
    <property type="entry name" value="Sigma3 and sigma4 domains of RNA polymerase sigma factors"/>
    <property type="match status" value="1"/>
</dbReference>
<name>A0ABN2U8S6_9MICO</name>
<keyword evidence="8" id="KW-1185">Reference proteome</keyword>
<evidence type="ECO:0000259" key="6">
    <source>
        <dbReference type="Pfam" id="PF08281"/>
    </source>
</evidence>
<dbReference type="SUPFAM" id="SSF88946">
    <property type="entry name" value="Sigma2 domain of RNA polymerase sigma factors"/>
    <property type="match status" value="1"/>
</dbReference>
<dbReference type="EMBL" id="BAAANB010000021">
    <property type="protein sequence ID" value="GAA2031119.1"/>
    <property type="molecule type" value="Genomic_DNA"/>
</dbReference>
<evidence type="ECO:0000313" key="7">
    <source>
        <dbReference type="EMBL" id="GAA2031119.1"/>
    </source>
</evidence>
<dbReference type="Gene3D" id="1.10.1740.10">
    <property type="match status" value="1"/>
</dbReference>
<dbReference type="Proteomes" id="UP001501285">
    <property type="component" value="Unassembled WGS sequence"/>
</dbReference>
<dbReference type="PANTHER" id="PTHR43133">
    <property type="entry name" value="RNA POLYMERASE ECF-TYPE SIGMA FACTO"/>
    <property type="match status" value="1"/>
</dbReference>
<evidence type="ECO:0000256" key="4">
    <source>
        <dbReference type="ARBA" id="ARBA00023163"/>
    </source>
</evidence>
<feature type="domain" description="RNA polymerase sigma factor 70 region 4 type 2" evidence="6">
    <location>
        <begin position="124"/>
        <end position="174"/>
    </location>
</feature>
<comment type="caution">
    <text evidence="7">The sequence shown here is derived from an EMBL/GenBank/DDBJ whole genome shotgun (WGS) entry which is preliminary data.</text>
</comment>